<dbReference type="Pfam" id="PF00561">
    <property type="entry name" value="Abhydrolase_1"/>
    <property type="match status" value="1"/>
</dbReference>
<dbReference type="InterPro" id="IPR000073">
    <property type="entry name" value="AB_hydrolase_1"/>
</dbReference>
<gene>
    <name evidence="5" type="ORF">EDD31_2447</name>
</gene>
<dbReference type="InterPro" id="IPR045851">
    <property type="entry name" value="AMP-bd_C_sf"/>
</dbReference>
<dbReference type="AlphaFoldDB" id="A0A3N2BFR0"/>
<evidence type="ECO:0000313" key="5">
    <source>
        <dbReference type="EMBL" id="ROR74050.1"/>
    </source>
</evidence>
<dbReference type="InterPro" id="IPR000873">
    <property type="entry name" value="AMP-dep_synth/lig_dom"/>
</dbReference>
<dbReference type="Gene3D" id="3.30.300.30">
    <property type="match status" value="1"/>
</dbReference>
<dbReference type="InterPro" id="IPR042099">
    <property type="entry name" value="ANL_N_sf"/>
</dbReference>
<dbReference type="SUPFAM" id="SSF53474">
    <property type="entry name" value="alpha/beta-Hydrolases"/>
    <property type="match status" value="1"/>
</dbReference>
<dbReference type="SUPFAM" id="SSF56801">
    <property type="entry name" value="Acetyl-CoA synthetase-like"/>
    <property type="match status" value="1"/>
</dbReference>
<dbReference type="InterPro" id="IPR029058">
    <property type="entry name" value="AB_hydrolase_fold"/>
</dbReference>
<dbReference type="PANTHER" id="PTHR43201:SF5">
    <property type="entry name" value="MEDIUM-CHAIN ACYL-COA LIGASE ACSF2, MITOCHONDRIAL"/>
    <property type="match status" value="1"/>
</dbReference>
<evidence type="ECO:0000313" key="6">
    <source>
        <dbReference type="Proteomes" id="UP000280668"/>
    </source>
</evidence>
<reference evidence="5 6" key="1">
    <citation type="submission" date="2018-11" db="EMBL/GenBank/DDBJ databases">
        <title>Sequencing the genomes of 1000 actinobacteria strains.</title>
        <authorList>
            <person name="Klenk H.-P."/>
        </authorList>
    </citation>
    <scope>NUCLEOTIDE SEQUENCE [LARGE SCALE GENOMIC DNA]</scope>
    <source>
        <strain evidence="5 6">DSM 11294</strain>
    </source>
</reference>
<organism evidence="5 6">
    <name type="scientific">Bogoriella caseilytica</name>
    <dbReference type="NCBI Taxonomy" id="56055"/>
    <lineage>
        <taxon>Bacteria</taxon>
        <taxon>Bacillati</taxon>
        <taxon>Actinomycetota</taxon>
        <taxon>Actinomycetes</taxon>
        <taxon>Micrococcales</taxon>
        <taxon>Bogoriellaceae</taxon>
        <taxon>Bogoriella</taxon>
    </lineage>
</organism>
<sequence length="908" mass="95047">MVTGADDLTANESSVRRDELWPGVPASWSHHGVAGGLHWHYLDNLTDLRAAGLEPRGTILAVHGNPTWSYVWRTVLDAGLAAAWRVVAVDQIGMGHSERPPSPPGQPRRLGQRLDDLAAFTDELGLSGATWDGRPVIPLGHDWGGVVASGWAGRHPRETAALILTNTGLHQDEGEHLPALLRLALMPGVLPGATERSPAFLQATLALADLDEDVKDAYRAPYRSARSRAAIRGFVEDIPAHPGHPSHETLAEVAAGISDLERPALLLWGPRDPVFQERYLHDLLQRLPHADVHRFEGASHLLPEDADVAGVALRWIQRRIDGLPAAGPLTTDPTGTERPFQPIWSAMQEQGSDPQSAARPAVVAMTEDAGPQITTWGELLERTEHLALGLSDSGVRAGQRVSLLIPPGPELTAALFAVLRLGAVAVVADAGLGVSGLTRAVRGARPDHIIGIERALAAARTLRWPGQRYLAAGLESSPWRRRALGYAGTTGELVERGEGMARRGASLPGEPAPEDDAAILFTSGSTGPAKGVVHTHRSLSAMVATVAEICQLSPERPFVAGFAPFALLGTATGAPSAVPAMDVTAPATLTAAALGEAAAAIGASAVFASPSALENAVRTAGGLSGAGREALAQVEIFLSAGAPISASRLARAQQLLPNASLRTPYGMTEALPVTNISLEEILEAESQAAGVSPARRGTCVGFPVPGVEVRIAAVEAGARVGDPTQDPHVTGEVVVRGPHVKDRYDRLWATEDDSRTWPGWHRTGDVGHLDTSGRLWIEGRMAHLITSDRGIVTPVGIENAVLDLPGVLRAAAVGVGPAGTQRLVVVVETDPAFHRGALAAPGLAPPGLSRAVRSACADAFASDPVVPVSAVLRVPVIPTDVRHNAKVDRSRLATWAAGVLAGGKVGAP</sequence>
<dbReference type="Gene3D" id="3.40.50.12780">
    <property type="entry name" value="N-terminal domain of ligase-like"/>
    <property type="match status" value="1"/>
</dbReference>
<feature type="domain" description="AB hydrolase-1" evidence="4">
    <location>
        <begin position="58"/>
        <end position="305"/>
    </location>
</feature>
<dbReference type="GO" id="GO:0031956">
    <property type="term" value="F:medium-chain fatty acid-CoA ligase activity"/>
    <property type="evidence" value="ECO:0007669"/>
    <property type="project" value="TreeGrafter"/>
</dbReference>
<dbReference type="PROSITE" id="PS00455">
    <property type="entry name" value="AMP_BINDING"/>
    <property type="match status" value="1"/>
</dbReference>
<comment type="similarity">
    <text evidence="1">Belongs to the ATP-dependent AMP-binding enzyme family.</text>
</comment>
<dbReference type="Pfam" id="PF00501">
    <property type="entry name" value="AMP-binding"/>
    <property type="match status" value="1"/>
</dbReference>
<dbReference type="EMBL" id="RKHK01000001">
    <property type="protein sequence ID" value="ROR74050.1"/>
    <property type="molecule type" value="Genomic_DNA"/>
</dbReference>
<dbReference type="Gene3D" id="3.40.50.1820">
    <property type="entry name" value="alpha/beta hydrolase"/>
    <property type="match status" value="1"/>
</dbReference>
<feature type="domain" description="AMP-dependent synthetase/ligase" evidence="3">
    <location>
        <begin position="358"/>
        <end position="743"/>
    </location>
</feature>
<proteinExistence type="inferred from homology"/>
<evidence type="ECO:0000259" key="4">
    <source>
        <dbReference type="Pfam" id="PF00561"/>
    </source>
</evidence>
<dbReference type="PANTHER" id="PTHR43201">
    <property type="entry name" value="ACYL-COA SYNTHETASE"/>
    <property type="match status" value="1"/>
</dbReference>
<comment type="caution">
    <text evidence="5">The sequence shown here is derived from an EMBL/GenBank/DDBJ whole genome shotgun (WGS) entry which is preliminary data.</text>
</comment>
<accession>A0A3N2BFR0</accession>
<dbReference type="Proteomes" id="UP000280668">
    <property type="component" value="Unassembled WGS sequence"/>
</dbReference>
<evidence type="ECO:0000256" key="2">
    <source>
        <dbReference type="ARBA" id="ARBA00022598"/>
    </source>
</evidence>
<keyword evidence="2 5" id="KW-0436">Ligase</keyword>
<dbReference type="InterPro" id="IPR020845">
    <property type="entry name" value="AMP-binding_CS"/>
</dbReference>
<name>A0A3N2BFR0_9MICO</name>
<keyword evidence="6" id="KW-1185">Reference proteome</keyword>
<dbReference type="GO" id="GO:0006631">
    <property type="term" value="P:fatty acid metabolic process"/>
    <property type="evidence" value="ECO:0007669"/>
    <property type="project" value="TreeGrafter"/>
</dbReference>
<evidence type="ECO:0000259" key="3">
    <source>
        <dbReference type="Pfam" id="PF00501"/>
    </source>
</evidence>
<evidence type="ECO:0000256" key="1">
    <source>
        <dbReference type="ARBA" id="ARBA00006432"/>
    </source>
</evidence>
<protein>
    <submittedName>
        <fullName evidence="5">Acyl-CoA synthetase (AMP-forming)/AMP-acid ligase II</fullName>
    </submittedName>
</protein>